<dbReference type="EMBL" id="CP063135">
    <property type="protein sequence ID" value="QOU20406.1"/>
    <property type="molecule type" value="Genomic_DNA"/>
</dbReference>
<feature type="compositionally biased region" description="Basic residues" evidence="1">
    <location>
        <begin position="98"/>
        <end position="109"/>
    </location>
</feature>
<evidence type="ECO:0000256" key="1">
    <source>
        <dbReference type="SAM" id="MobiDB-lite"/>
    </source>
</evidence>
<name>A0A871R524_DEKBR</name>
<feature type="region of interest" description="Disordered" evidence="1">
    <location>
        <begin position="62"/>
        <end position="109"/>
    </location>
</feature>
<dbReference type="RefSeq" id="XP_041136899.1">
    <property type="nucleotide sequence ID" value="XM_041283547.1"/>
</dbReference>
<dbReference type="OrthoDB" id="3993711at2759"/>
<feature type="compositionally biased region" description="Basic and acidic residues" evidence="1">
    <location>
        <begin position="82"/>
        <end position="97"/>
    </location>
</feature>
<dbReference type="KEGG" id="bbrx:BRETT_005062"/>
<dbReference type="GeneID" id="64576985"/>
<accession>A0A871R524</accession>
<sequence length="450" mass="52339">MKLTLPLRVAKELKSEIARSKNATLSDLKTKLLTLTQDAERPSTEYETEIPLKSHNKTRDFFASNTNDAHTHKNESSSSFRTFHESKGSARQFPEHRSKAKYNRKRTKVNKSHSKFAPISWEQGFTSSEDVPKAKTSYQAKSEFDAMIKDWISTNWLNADKLSIQKKPCHFLIHDRLAFNGLSVFNAVLLNFRKQFPDLRFSGKNLRQRWHDEFCTMSICGHREDTEVIRKMLRELVKTVFMPSFKLCNKNPGVLDSYITKADFELAINDTLRRCIRANKRMINYLKNFENLNPNNSFTYIKDRELSLLPALDYQSLVHNSRENTGVFNKFSVLQYDYIFGNKVNDFKNLKKVEDIMDSIPSKKNPYFIIMTGDKQTSLEYYRLLKLMRQTNDDASSFTKKGCVVYLNEKPGSETSSFFPPDKKKNVDYGSQLYNIIDHFGEVYDVLEAL</sequence>
<dbReference type="AlphaFoldDB" id="A0A871R524"/>
<evidence type="ECO:0000313" key="2">
    <source>
        <dbReference type="EMBL" id="QOU20406.1"/>
    </source>
</evidence>
<gene>
    <name evidence="2" type="ORF">BRETT_005062</name>
</gene>
<organism evidence="2 3">
    <name type="scientific">Dekkera bruxellensis</name>
    <name type="common">Brettanomyces custersii</name>
    <dbReference type="NCBI Taxonomy" id="5007"/>
    <lineage>
        <taxon>Eukaryota</taxon>
        <taxon>Fungi</taxon>
        <taxon>Dikarya</taxon>
        <taxon>Ascomycota</taxon>
        <taxon>Saccharomycotina</taxon>
        <taxon>Pichiomycetes</taxon>
        <taxon>Pichiales</taxon>
        <taxon>Pichiaceae</taxon>
        <taxon>Brettanomyces</taxon>
    </lineage>
</organism>
<reference evidence="2" key="1">
    <citation type="submission" date="2020-10" db="EMBL/GenBank/DDBJ databases">
        <authorList>
            <person name="Palmer J.M."/>
        </authorList>
    </citation>
    <scope>NUCLEOTIDE SEQUENCE</scope>
    <source>
        <strain evidence="2">UCD 2041</strain>
    </source>
</reference>
<dbReference type="Proteomes" id="UP000663131">
    <property type="component" value="Chromosome 7"/>
</dbReference>
<protein>
    <submittedName>
        <fullName evidence="2">Uncharacterized protein</fullName>
    </submittedName>
</protein>
<reference evidence="2" key="2">
    <citation type="journal article" name="BMC Genomics">
        <title>New genome assemblies reveal patterns of domestication and adaptation across Brettanomyces (Dekkera) species.</title>
        <authorList>
            <person name="Roach M.J."/>
            <person name="Borneman A.R."/>
        </authorList>
    </citation>
    <scope>NUCLEOTIDE SEQUENCE</scope>
    <source>
        <strain evidence="2">UCD 2041</strain>
    </source>
</reference>
<proteinExistence type="predicted"/>
<evidence type="ECO:0000313" key="3">
    <source>
        <dbReference type="Proteomes" id="UP000663131"/>
    </source>
</evidence>